<feature type="compositionally biased region" description="Low complexity" evidence="10">
    <location>
        <begin position="622"/>
        <end position="643"/>
    </location>
</feature>
<dbReference type="PANTHER" id="PTHR46065">
    <property type="entry name" value="E3 UBIQUITIN-PROTEIN LIGASE MARCH 2/3 FAMILY MEMBER"/>
    <property type="match status" value="1"/>
</dbReference>
<feature type="transmembrane region" description="Helical" evidence="11">
    <location>
        <begin position="201"/>
        <end position="225"/>
    </location>
</feature>
<name>A0ABQ8UFS2_9EUKA</name>
<feature type="region of interest" description="Disordered" evidence="10">
    <location>
        <begin position="891"/>
        <end position="915"/>
    </location>
</feature>
<evidence type="ECO:0000259" key="12">
    <source>
        <dbReference type="PROSITE" id="PS51292"/>
    </source>
</evidence>
<evidence type="ECO:0000256" key="1">
    <source>
        <dbReference type="ARBA" id="ARBA00004141"/>
    </source>
</evidence>
<feature type="compositionally biased region" description="Pro residues" evidence="10">
    <location>
        <begin position="894"/>
        <end position="908"/>
    </location>
</feature>
<feature type="transmembrane region" description="Helical" evidence="11">
    <location>
        <begin position="125"/>
        <end position="141"/>
    </location>
</feature>
<evidence type="ECO:0000256" key="6">
    <source>
        <dbReference type="ARBA" id="ARBA00022786"/>
    </source>
</evidence>
<dbReference type="SUPFAM" id="SSF57850">
    <property type="entry name" value="RING/U-box"/>
    <property type="match status" value="1"/>
</dbReference>
<feature type="transmembrane region" description="Helical" evidence="11">
    <location>
        <begin position="311"/>
        <end position="332"/>
    </location>
</feature>
<comment type="caution">
    <text evidence="13">The sequence shown here is derived from an EMBL/GenBank/DDBJ whole genome shotgun (WGS) entry which is preliminary data.</text>
</comment>
<feature type="domain" description="RING-CH-type" evidence="12">
    <location>
        <begin position="15"/>
        <end position="79"/>
    </location>
</feature>
<evidence type="ECO:0000256" key="2">
    <source>
        <dbReference type="ARBA" id="ARBA00022679"/>
    </source>
</evidence>
<feature type="transmembrane region" description="Helical" evidence="11">
    <location>
        <begin position="353"/>
        <end position="378"/>
    </location>
</feature>
<feature type="region of interest" description="Disordered" evidence="10">
    <location>
        <begin position="608"/>
        <end position="646"/>
    </location>
</feature>
<keyword evidence="6" id="KW-0833">Ubl conjugation pathway</keyword>
<evidence type="ECO:0000256" key="3">
    <source>
        <dbReference type="ARBA" id="ARBA00022692"/>
    </source>
</evidence>
<feature type="region of interest" description="Disordered" evidence="10">
    <location>
        <begin position="1082"/>
        <end position="1101"/>
    </location>
</feature>
<dbReference type="PROSITE" id="PS51292">
    <property type="entry name" value="ZF_RING_CH"/>
    <property type="match status" value="1"/>
</dbReference>
<feature type="transmembrane region" description="Helical" evidence="11">
    <location>
        <begin position="285"/>
        <end position="305"/>
    </location>
</feature>
<comment type="subcellular location">
    <subcellularLocation>
        <location evidence="1">Membrane</location>
        <topology evidence="1">Multi-pass membrane protein</topology>
    </subcellularLocation>
</comment>
<dbReference type="CDD" id="cd16702">
    <property type="entry name" value="RING_CH-C4HC3_MARCH6"/>
    <property type="match status" value="1"/>
</dbReference>
<evidence type="ECO:0000256" key="11">
    <source>
        <dbReference type="SAM" id="Phobius"/>
    </source>
</evidence>
<evidence type="ECO:0000256" key="10">
    <source>
        <dbReference type="SAM" id="MobiDB-lite"/>
    </source>
</evidence>
<gene>
    <name evidence="13" type="ORF">PAPYR_7611</name>
</gene>
<dbReference type="EMBL" id="JAPMOS010000056">
    <property type="protein sequence ID" value="KAJ4456978.1"/>
    <property type="molecule type" value="Genomic_DNA"/>
</dbReference>
<dbReference type="InterPro" id="IPR011016">
    <property type="entry name" value="Znf_RING-CH"/>
</dbReference>
<evidence type="ECO:0000313" key="13">
    <source>
        <dbReference type="EMBL" id="KAJ4456978.1"/>
    </source>
</evidence>
<reference evidence="13" key="1">
    <citation type="journal article" date="2022" name="bioRxiv">
        <title>Genomics of Preaxostyla Flagellates Illuminates Evolutionary Transitions and the Path Towards Mitochondrial Loss.</title>
        <authorList>
            <person name="Novak L.V.F."/>
            <person name="Treitli S.C."/>
            <person name="Pyrih J."/>
            <person name="Halakuc P."/>
            <person name="Pipaliya S.V."/>
            <person name="Vacek V."/>
            <person name="Brzon O."/>
            <person name="Soukal P."/>
            <person name="Eme L."/>
            <person name="Dacks J.B."/>
            <person name="Karnkowska A."/>
            <person name="Elias M."/>
            <person name="Hampl V."/>
        </authorList>
    </citation>
    <scope>NUCLEOTIDE SEQUENCE</scope>
    <source>
        <strain evidence="13">RCP-MX</strain>
    </source>
</reference>
<dbReference type="SMART" id="SM00744">
    <property type="entry name" value="RINGv"/>
    <property type="match status" value="1"/>
</dbReference>
<keyword evidence="7" id="KW-0862">Zinc</keyword>
<proteinExistence type="predicted"/>
<keyword evidence="14" id="KW-1185">Reference proteome</keyword>
<dbReference type="PANTHER" id="PTHR46065:SF3">
    <property type="entry name" value="FI20425P1"/>
    <property type="match status" value="1"/>
</dbReference>
<feature type="compositionally biased region" description="Polar residues" evidence="10">
    <location>
        <begin position="1088"/>
        <end position="1101"/>
    </location>
</feature>
<organism evidence="13 14">
    <name type="scientific">Paratrimastix pyriformis</name>
    <dbReference type="NCBI Taxonomy" id="342808"/>
    <lineage>
        <taxon>Eukaryota</taxon>
        <taxon>Metamonada</taxon>
        <taxon>Preaxostyla</taxon>
        <taxon>Paratrimastigidae</taxon>
        <taxon>Paratrimastix</taxon>
    </lineage>
</organism>
<protein>
    <submittedName>
        <fullName evidence="13">E3 ubiquitin-protein ligase MARCH6</fullName>
    </submittedName>
</protein>
<accession>A0ABQ8UFS2</accession>
<keyword evidence="9 11" id="KW-0472">Membrane</keyword>
<keyword evidence="3 11" id="KW-0812">Transmembrane</keyword>
<evidence type="ECO:0000256" key="4">
    <source>
        <dbReference type="ARBA" id="ARBA00022723"/>
    </source>
</evidence>
<sequence length="1101" mass="119849">MSYMERGFHENNPEKEGEGAPLCRICRGEDTQENLIHPCLCTGSLRYVHESCLKEWIKRTQASSVPPHCEICRHEYSMDLPGTEHLLSDFIYFLSPLSPNSQISETWRTALSILLLFGFFGGHRSFWKILFFSIFVGLAVPRPSSLVQKALRVFIAAFSLSLGLWWTISFLLHRNSDTVLAATSPGNSFWTYFLQPEPTPVGVMFCFVSLAAWVGITVPIVVVMYKLGQLWVRLFAPLTPADVAALTRVQPQNRFLFWGDEVHPGERPTWRIVLYRVRANLADSCAARAGAFSLFATCTVLFWVMDWSTPVKITLAAIALGNIVFLAVRINISPEDESPMSVLLSSLTMAHPPSCYGLIFYSGWAGVGLLSILAPHYYPGAVFRLTPDTVIIPLEDLALPRPLAWTSTADLVQAGLWWYARQHPETLAGQCPMGGSLSGWSGLIHTTPASLSSDLLLLREDLRAAILSAAPRPGPEWSIPCGQTVHAVGALVFLGVLGLSFLAMVASAVCQMAVFVWNTLRLRAMEDRIRAELSALAHTAELGTFGPPVDQQLRDYVRAQRDALAQSALPQLRLRAAEISTLHTALTQAATHPPVVLSPAALEILGRAPPPPRRRRWPNPRAPLSAPLATATPSAGPAAAVIPRSHRRRPRARISLAARLRALRILARHPIRVIPPPYWRGVFLALFMVGPHICNLSAQVLGALPIGPPVMIWKPTQPSTSPMASAPPAVPGTFHAHPPQAGYHRPTHGLRDADVVLRGAGWRLSTEDNLLPGMFAALTGIERFDKHFLAPVGTYLGSLGVYRLHPVVAMTPINISYPSPTPPIPTHLPTTPTTTAPTPVAPLFRLGSFAQWPLAQRVAFLIEMAVLMTVACYLIFGIPFIMRTPAATAAAPPSASPAPDKSPTPCPTPTNTLATGAAPPGGWLALLEAELRGPPPAVPGFNATLECRIQLVLELLLCQVQSLALAGLFLCGVSVPLNIFTSNLLTLGMQAWPWLATHLVASMQGFLAWRLELYGFRSAGVLSRLKLISPDKNVTNSHKTLREPANTGLLFECHVRLTHLQWVGHAILVQQVGCQVSKFQPEAASPPCSKNGQASPLPTKP</sequence>
<keyword evidence="2" id="KW-0808">Transferase</keyword>
<dbReference type="Proteomes" id="UP001141327">
    <property type="component" value="Unassembled WGS sequence"/>
</dbReference>
<feature type="transmembrane region" description="Helical" evidence="11">
    <location>
        <begin position="153"/>
        <end position="172"/>
    </location>
</feature>
<evidence type="ECO:0000313" key="14">
    <source>
        <dbReference type="Proteomes" id="UP001141327"/>
    </source>
</evidence>
<keyword evidence="8 11" id="KW-1133">Transmembrane helix</keyword>
<feature type="transmembrane region" description="Helical" evidence="11">
    <location>
        <begin position="487"/>
        <end position="520"/>
    </location>
</feature>
<feature type="transmembrane region" description="Helical" evidence="11">
    <location>
        <begin position="854"/>
        <end position="876"/>
    </location>
</feature>
<dbReference type="Pfam" id="PF12906">
    <property type="entry name" value="RINGv"/>
    <property type="match status" value="1"/>
</dbReference>
<evidence type="ECO:0000256" key="8">
    <source>
        <dbReference type="ARBA" id="ARBA00022989"/>
    </source>
</evidence>
<keyword evidence="4" id="KW-0479">Metal-binding</keyword>
<evidence type="ECO:0000256" key="9">
    <source>
        <dbReference type="ARBA" id="ARBA00023136"/>
    </source>
</evidence>
<evidence type="ECO:0000256" key="7">
    <source>
        <dbReference type="ARBA" id="ARBA00022833"/>
    </source>
</evidence>
<evidence type="ECO:0000256" key="5">
    <source>
        <dbReference type="ARBA" id="ARBA00022771"/>
    </source>
</evidence>
<dbReference type="Gene3D" id="3.30.40.10">
    <property type="entry name" value="Zinc/RING finger domain, C3HC4 (zinc finger)"/>
    <property type="match status" value="1"/>
</dbReference>
<dbReference type="InterPro" id="IPR013083">
    <property type="entry name" value="Znf_RING/FYVE/PHD"/>
</dbReference>
<keyword evidence="5" id="KW-0863">Zinc-finger</keyword>